<organism evidence="1 2">
    <name type="scientific">Arabidopsis thaliana</name>
    <name type="common">Mouse-ear cress</name>
    <dbReference type="NCBI Taxonomy" id="3702"/>
    <lineage>
        <taxon>Eukaryota</taxon>
        <taxon>Viridiplantae</taxon>
        <taxon>Streptophyta</taxon>
        <taxon>Embryophyta</taxon>
        <taxon>Tracheophyta</taxon>
        <taxon>Spermatophyta</taxon>
        <taxon>Magnoliopsida</taxon>
        <taxon>eudicotyledons</taxon>
        <taxon>Gunneridae</taxon>
        <taxon>Pentapetalae</taxon>
        <taxon>rosids</taxon>
        <taxon>malvids</taxon>
        <taxon>Brassicales</taxon>
        <taxon>Brassicaceae</taxon>
        <taxon>Camelineae</taxon>
        <taxon>Arabidopsis</taxon>
    </lineage>
</organism>
<protein>
    <submittedName>
        <fullName evidence="1">Uncharacterized protein</fullName>
    </submittedName>
</protein>
<evidence type="ECO:0000313" key="1">
    <source>
        <dbReference type="EMBL" id="VYS61994.1"/>
    </source>
</evidence>
<proteinExistence type="predicted"/>
<sequence length="151" mass="17586">MMDYHDATSTQIVYIRVRVRFGITHNLRFFQRIIFESETIVPSYRQCPHNIARERALFRDSVFRSTPLTPPPRVAPPPLNHEELAAAIPYFATTRDAHNIYGGSLILQDNKGHQTLTTLHHEKRQTYLVVAESMKLVNHQEGMKLEKYEEL</sequence>
<gene>
    <name evidence="1" type="ORF">AN1_LOCUS17423</name>
</gene>
<accession>A0A654FMG5</accession>
<reference evidence="1 2" key="1">
    <citation type="submission" date="2019-11" db="EMBL/GenBank/DDBJ databases">
        <authorList>
            <person name="Jiao W.-B."/>
            <person name="Schneeberger K."/>
        </authorList>
    </citation>
    <scope>NUCLEOTIDE SEQUENCE [LARGE SCALE GENOMIC DNA]</scope>
    <source>
        <strain evidence="2">cv. An-1</strain>
    </source>
</reference>
<dbReference type="EMBL" id="CACRSJ010000109">
    <property type="protein sequence ID" value="VYS61994.1"/>
    <property type="molecule type" value="Genomic_DNA"/>
</dbReference>
<dbReference type="Proteomes" id="UP000426265">
    <property type="component" value="Unassembled WGS sequence"/>
</dbReference>
<name>A0A654FMG5_ARATH</name>
<dbReference type="AlphaFoldDB" id="A0A654FMG5"/>
<evidence type="ECO:0000313" key="2">
    <source>
        <dbReference type="Proteomes" id="UP000426265"/>
    </source>
</evidence>